<dbReference type="EMBL" id="UZAN01046067">
    <property type="protein sequence ID" value="VDP83667.1"/>
    <property type="molecule type" value="Genomic_DNA"/>
</dbReference>
<sequence length="330" mass="37530">MWPMPVFDLTTNKWSFIQFSGVTPPLFHVYVVGGLREVRPAINPEIYRLDLENHVCHLVGRQESPAYFHDIVYVPHSNELYCFGGTNRIDPVTRTNELHRFRLHCRPLALMELAWNKLLTLLCSPDLELLSIQRYITTITETPNDTLLFISDRLQCVRARPSARLAAVPRNLHHLPHQIHTAIFRVSAVVLLITYGFHLGLHSVQSVLSHEDMINALEQVISGDKTGLSKLMERLSQGLQITSSYESGGDSRASIRLSVSGATPQTPIPFSVPEIKADTRLPITTAVDKLFYTFLLYLLNIPDRLIRRLPDGLYYLHYVVAMERLLSDPN</sequence>
<protein>
    <submittedName>
        <fullName evidence="3">Kelch domain-containing protein 10</fullName>
    </submittedName>
</protein>
<dbReference type="Proteomes" id="UP000272942">
    <property type="component" value="Unassembled WGS sequence"/>
</dbReference>
<evidence type="ECO:0000313" key="2">
    <source>
        <dbReference type="Proteomes" id="UP000272942"/>
    </source>
</evidence>
<dbReference type="Gene3D" id="2.120.10.80">
    <property type="entry name" value="Kelch-type beta propeller"/>
    <property type="match status" value="1"/>
</dbReference>
<accession>A0A183ANG8</accession>
<name>A0A183ANG8_9TREM</name>
<dbReference type="InterPro" id="IPR011043">
    <property type="entry name" value="Gal_Oxase/kelch_b-propeller"/>
</dbReference>
<reference evidence="3" key="1">
    <citation type="submission" date="2016-06" db="UniProtKB">
        <authorList>
            <consortium name="WormBaseParasite"/>
        </authorList>
    </citation>
    <scope>IDENTIFICATION</scope>
</reference>
<dbReference type="SUPFAM" id="SSF50965">
    <property type="entry name" value="Galactose oxidase, central domain"/>
    <property type="match status" value="1"/>
</dbReference>
<dbReference type="AlphaFoldDB" id="A0A183ANG8"/>
<evidence type="ECO:0000313" key="3">
    <source>
        <dbReference type="WBParaSite" id="ECPE_0000852901-mRNA-1"/>
    </source>
</evidence>
<reference evidence="1 2" key="2">
    <citation type="submission" date="2018-11" db="EMBL/GenBank/DDBJ databases">
        <authorList>
            <consortium name="Pathogen Informatics"/>
        </authorList>
    </citation>
    <scope>NUCLEOTIDE SEQUENCE [LARGE SCALE GENOMIC DNA]</scope>
    <source>
        <strain evidence="1 2">Egypt</strain>
    </source>
</reference>
<dbReference type="WBParaSite" id="ECPE_0000852901-mRNA-1">
    <property type="protein sequence ID" value="ECPE_0000852901-mRNA-1"/>
    <property type="gene ID" value="ECPE_0000852901"/>
</dbReference>
<proteinExistence type="predicted"/>
<dbReference type="OrthoDB" id="7676067at2759"/>
<dbReference type="InterPro" id="IPR015915">
    <property type="entry name" value="Kelch-typ_b-propeller"/>
</dbReference>
<gene>
    <name evidence="1" type="ORF">ECPE_LOCUS8503</name>
</gene>
<evidence type="ECO:0000313" key="1">
    <source>
        <dbReference type="EMBL" id="VDP83667.1"/>
    </source>
</evidence>
<keyword evidence="2" id="KW-1185">Reference proteome</keyword>
<organism evidence="3">
    <name type="scientific">Echinostoma caproni</name>
    <dbReference type="NCBI Taxonomy" id="27848"/>
    <lineage>
        <taxon>Eukaryota</taxon>
        <taxon>Metazoa</taxon>
        <taxon>Spiralia</taxon>
        <taxon>Lophotrochozoa</taxon>
        <taxon>Platyhelminthes</taxon>
        <taxon>Trematoda</taxon>
        <taxon>Digenea</taxon>
        <taxon>Plagiorchiida</taxon>
        <taxon>Echinostomata</taxon>
        <taxon>Echinostomatoidea</taxon>
        <taxon>Echinostomatidae</taxon>
        <taxon>Echinostoma</taxon>
    </lineage>
</organism>